<proteinExistence type="predicted"/>
<accession>A0A7Y0L8K6</accession>
<dbReference type="InterPro" id="IPR007138">
    <property type="entry name" value="ABM_dom"/>
</dbReference>
<dbReference type="SUPFAM" id="SSF54909">
    <property type="entry name" value="Dimeric alpha+beta barrel"/>
    <property type="match status" value="1"/>
</dbReference>
<evidence type="ECO:0000313" key="3">
    <source>
        <dbReference type="Proteomes" id="UP000533476"/>
    </source>
</evidence>
<dbReference type="AlphaFoldDB" id="A0A7Y0L8K6"/>
<organism evidence="2 3">
    <name type="scientific">Sulfobacillus harzensis</name>
    <dbReference type="NCBI Taxonomy" id="2729629"/>
    <lineage>
        <taxon>Bacteria</taxon>
        <taxon>Bacillati</taxon>
        <taxon>Bacillota</taxon>
        <taxon>Clostridia</taxon>
        <taxon>Eubacteriales</taxon>
        <taxon>Clostridiales Family XVII. Incertae Sedis</taxon>
        <taxon>Sulfobacillus</taxon>
    </lineage>
</organism>
<name>A0A7Y0L8K6_9FIRM</name>
<keyword evidence="3" id="KW-1185">Reference proteome</keyword>
<dbReference type="InterPro" id="IPR011008">
    <property type="entry name" value="Dimeric_a/b-barrel"/>
</dbReference>
<dbReference type="Pfam" id="PF03992">
    <property type="entry name" value="ABM"/>
    <property type="match status" value="1"/>
</dbReference>
<keyword evidence="2" id="KW-0560">Oxidoreductase</keyword>
<dbReference type="RefSeq" id="WP_169103155.1">
    <property type="nucleotide sequence ID" value="NZ_JABBVZ010000182.1"/>
</dbReference>
<dbReference type="EMBL" id="JABBVZ010000182">
    <property type="protein sequence ID" value="NMP24952.1"/>
    <property type="molecule type" value="Genomic_DNA"/>
</dbReference>
<evidence type="ECO:0000259" key="1">
    <source>
        <dbReference type="Pfam" id="PF03992"/>
    </source>
</evidence>
<sequence length="100" mass="10866">MSEFGLYTKFTAHDGQRDVLVQILLEAADSMALVDGCDLYVVNIPDDDPNGVWVTEIWRDSVAHEASLSLDTAMALIQQARPLIAGVDQIKLRPVGGKGI</sequence>
<protein>
    <submittedName>
        <fullName evidence="2">Antibiotic biosynthesis monooxygenase</fullName>
    </submittedName>
</protein>
<dbReference type="Gene3D" id="3.30.70.100">
    <property type="match status" value="1"/>
</dbReference>
<evidence type="ECO:0000313" key="2">
    <source>
        <dbReference type="EMBL" id="NMP24952.1"/>
    </source>
</evidence>
<keyword evidence="2" id="KW-0503">Monooxygenase</keyword>
<dbReference type="GO" id="GO:0004497">
    <property type="term" value="F:monooxygenase activity"/>
    <property type="evidence" value="ECO:0007669"/>
    <property type="project" value="UniProtKB-KW"/>
</dbReference>
<dbReference type="Proteomes" id="UP000533476">
    <property type="component" value="Unassembled WGS sequence"/>
</dbReference>
<reference evidence="2 3" key="1">
    <citation type="submission" date="2020-04" db="EMBL/GenBank/DDBJ databases">
        <authorList>
            <person name="Zhang R."/>
            <person name="Schippers A."/>
        </authorList>
    </citation>
    <scope>NUCLEOTIDE SEQUENCE [LARGE SCALE GENOMIC DNA]</scope>
    <source>
        <strain evidence="2 3">DSM 109850</strain>
    </source>
</reference>
<feature type="domain" description="ABM" evidence="1">
    <location>
        <begin position="7"/>
        <end position="72"/>
    </location>
</feature>
<comment type="caution">
    <text evidence="2">The sequence shown here is derived from an EMBL/GenBank/DDBJ whole genome shotgun (WGS) entry which is preliminary data.</text>
</comment>
<gene>
    <name evidence="2" type="ORF">HIJ39_21835</name>
</gene>